<reference evidence="1 2" key="1">
    <citation type="journal article" date="2023" name="ACS Omega">
        <title>Identification of the Neoaspergillic Acid Biosynthesis Gene Cluster by Establishing an In Vitro CRISPR-Ribonucleoprotein Genetic System in Aspergillus melleus.</title>
        <authorList>
            <person name="Yuan B."/>
            <person name="Grau M.F."/>
            <person name="Murata R.M."/>
            <person name="Torok T."/>
            <person name="Venkateswaran K."/>
            <person name="Stajich J.E."/>
            <person name="Wang C.C.C."/>
        </authorList>
    </citation>
    <scope>NUCLEOTIDE SEQUENCE [LARGE SCALE GENOMIC DNA]</scope>
    <source>
        <strain evidence="1 2">IMV 1140</strain>
    </source>
</reference>
<organism evidence="1 2">
    <name type="scientific">Aspergillus melleus</name>
    <dbReference type="NCBI Taxonomy" id="138277"/>
    <lineage>
        <taxon>Eukaryota</taxon>
        <taxon>Fungi</taxon>
        <taxon>Dikarya</taxon>
        <taxon>Ascomycota</taxon>
        <taxon>Pezizomycotina</taxon>
        <taxon>Eurotiomycetes</taxon>
        <taxon>Eurotiomycetidae</taxon>
        <taxon>Eurotiales</taxon>
        <taxon>Aspergillaceae</taxon>
        <taxon>Aspergillus</taxon>
        <taxon>Aspergillus subgen. Circumdati</taxon>
    </lineage>
</organism>
<name>A0ACC3B8A0_9EURO</name>
<comment type="caution">
    <text evidence="1">The sequence shown here is derived from an EMBL/GenBank/DDBJ whole genome shotgun (WGS) entry which is preliminary data.</text>
</comment>
<accession>A0ACC3B8A0</accession>
<proteinExistence type="predicted"/>
<protein>
    <submittedName>
        <fullName evidence="1">Uncharacterized protein</fullName>
    </submittedName>
</protein>
<dbReference type="Proteomes" id="UP001177260">
    <property type="component" value="Unassembled WGS sequence"/>
</dbReference>
<gene>
    <name evidence="1" type="ORF">N8T08_002573</name>
</gene>
<evidence type="ECO:0000313" key="2">
    <source>
        <dbReference type="Proteomes" id="UP001177260"/>
    </source>
</evidence>
<sequence length="708" mass="78058">MHKGLVHQETELLRISDRHGSAENLTFEDKSGWRQSQLRVWAGSWRLIVFLSFLVSLVVLFLNLGFFIWAAAKNQVEGSRGVLYEGDCEKVQRLNVGIHFLINVLATVILGASNYGMQCLSAPTRCDVDRAHRNGRWLDIGVQSIRNLAHVSVQRCLLWIALAFTALPFHIFYNGTIFATQSAHAYNAFAGKGSILGQGDLNSSQISDIGAEYRPSFKGLYEKARNDSLERLEASQCVDAYAKTFQATYGNLLIVTNDVKEPNFEFFHSQSVFSPMQYLLLAQPGADPYRWLCPGDADKDCDAYLPDIRDQIDQDSWTVQSAAREYKVNYCLAERLPQQCKLEYSLPMTLILIMLNLFNAVILCYVSLGTKESPLLTVGDSIASFLSQPDTSTQNKCFHSRAIVSELNSGLPIYRALDKPLMFERKGKPWISAASFAKWAFVVIIWLIAIALCLGLLAYGLSEMNNSSGVWTTPIGEATAQTLIKGDYWPTTIGINILAANAAQLIFAMLYFSTNSLLSAMTLAAEWSRFAVQRKGLRVSASPRAAQRQSYFLSLPVFYGIPFLLASAVLHWLISQSLFLVSVEAYTADHARDTSGDLITCGFSPIAIVSAVAVAVFLALCVCGLACRRFASGMPIVGSCSLAIAAACHPYFDPNYLGGDGIAEIQFYGEDVAMVPVKWGAVRLEGNLGHCTFSAGEVEMPDEKSVYQ</sequence>
<keyword evidence="2" id="KW-1185">Reference proteome</keyword>
<dbReference type="EMBL" id="JAOPJF010000015">
    <property type="protein sequence ID" value="KAK1146812.1"/>
    <property type="molecule type" value="Genomic_DNA"/>
</dbReference>
<evidence type="ECO:0000313" key="1">
    <source>
        <dbReference type="EMBL" id="KAK1146812.1"/>
    </source>
</evidence>